<feature type="transmembrane region" description="Helical" evidence="10">
    <location>
        <begin position="31"/>
        <end position="53"/>
    </location>
</feature>
<dbReference type="InterPro" id="IPR002076">
    <property type="entry name" value="ELO_fam"/>
</dbReference>
<dbReference type="GO" id="GO:0005789">
    <property type="term" value="C:endoplasmic reticulum membrane"/>
    <property type="evidence" value="ECO:0007669"/>
    <property type="project" value="TreeGrafter"/>
</dbReference>
<keyword evidence="5 10" id="KW-0276">Fatty acid metabolism</keyword>
<dbReference type="OrthoDB" id="6377596at2759"/>
<evidence type="ECO:0000256" key="2">
    <source>
        <dbReference type="ARBA" id="ARBA00022516"/>
    </source>
</evidence>
<comment type="caution">
    <text evidence="10">Lacks conserved residue(s) required for the propagation of feature annotation.</text>
</comment>
<comment type="caution">
    <text evidence="12">The sequence shown here is derived from an EMBL/GenBank/DDBJ whole genome shotgun (WGS) entry which is preliminary data.</text>
</comment>
<accession>A0A5N5TNU8</accession>
<evidence type="ECO:0000313" key="13">
    <source>
        <dbReference type="Proteomes" id="UP000326759"/>
    </source>
</evidence>
<dbReference type="EMBL" id="SEYY01000191">
    <property type="protein sequence ID" value="KAB7507840.1"/>
    <property type="molecule type" value="Genomic_DNA"/>
</dbReference>
<keyword evidence="7 10" id="KW-0443">Lipid metabolism</keyword>
<feature type="transmembrane region" description="Helical" evidence="10">
    <location>
        <begin position="168"/>
        <end position="187"/>
    </location>
</feature>
<dbReference type="GO" id="GO:0034625">
    <property type="term" value="P:fatty acid elongation, monounsaturated fatty acid"/>
    <property type="evidence" value="ECO:0007669"/>
    <property type="project" value="TreeGrafter"/>
</dbReference>
<dbReference type="GO" id="GO:0019367">
    <property type="term" value="P:fatty acid elongation, saturated fatty acid"/>
    <property type="evidence" value="ECO:0007669"/>
    <property type="project" value="TreeGrafter"/>
</dbReference>
<protein>
    <recommendedName>
        <fullName evidence="10">Elongation of very long chain fatty acids protein</fullName>
        <ecNumber evidence="10">2.3.1.199</ecNumber>
    </recommendedName>
    <alternativeName>
        <fullName evidence="10">Very-long-chain 3-oxoacyl-CoA synthase</fullName>
    </alternativeName>
</protein>
<evidence type="ECO:0000256" key="8">
    <source>
        <dbReference type="ARBA" id="ARBA00023136"/>
    </source>
</evidence>
<dbReference type="GO" id="GO:0009922">
    <property type="term" value="F:fatty acid elongase activity"/>
    <property type="evidence" value="ECO:0007669"/>
    <property type="project" value="UniProtKB-EC"/>
</dbReference>
<dbReference type="EC" id="2.3.1.199" evidence="10"/>
<evidence type="ECO:0000256" key="9">
    <source>
        <dbReference type="ARBA" id="ARBA00023160"/>
    </source>
</evidence>
<evidence type="ECO:0000256" key="5">
    <source>
        <dbReference type="ARBA" id="ARBA00022832"/>
    </source>
</evidence>
<evidence type="ECO:0000256" key="1">
    <source>
        <dbReference type="ARBA" id="ARBA00004141"/>
    </source>
</evidence>
<evidence type="ECO:0000313" key="12">
    <source>
        <dbReference type="EMBL" id="KAB7507840.1"/>
    </source>
</evidence>
<reference evidence="12 13" key="1">
    <citation type="journal article" date="2019" name="PLoS Biol.">
        <title>Sex chromosomes control vertical transmission of feminizing Wolbachia symbionts in an isopod.</title>
        <authorList>
            <person name="Becking T."/>
            <person name="Chebbi M.A."/>
            <person name="Giraud I."/>
            <person name="Moumen B."/>
            <person name="Laverre T."/>
            <person name="Caubet Y."/>
            <person name="Peccoud J."/>
            <person name="Gilbert C."/>
            <person name="Cordaux R."/>
        </authorList>
    </citation>
    <scope>NUCLEOTIDE SEQUENCE [LARGE SCALE GENOMIC DNA]</scope>
    <source>
        <strain evidence="12">ANa2</strain>
        <tissue evidence="12">Whole body excluding digestive tract and cuticle</tissue>
    </source>
</reference>
<feature type="non-terminal residue" evidence="12">
    <location>
        <position position="1"/>
    </location>
</feature>
<feature type="transmembrane region" description="Helical" evidence="10">
    <location>
        <begin position="199"/>
        <end position="219"/>
    </location>
</feature>
<feature type="region of interest" description="Disordered" evidence="11">
    <location>
        <begin position="296"/>
        <end position="315"/>
    </location>
</feature>
<comment type="similarity">
    <text evidence="10">Belongs to the ELO family.</text>
</comment>
<dbReference type="GO" id="GO:0034626">
    <property type="term" value="P:fatty acid elongation, polyunsaturated fatty acid"/>
    <property type="evidence" value="ECO:0007669"/>
    <property type="project" value="TreeGrafter"/>
</dbReference>
<feature type="transmembrane region" description="Helical" evidence="10">
    <location>
        <begin position="68"/>
        <end position="89"/>
    </location>
</feature>
<evidence type="ECO:0000256" key="4">
    <source>
        <dbReference type="ARBA" id="ARBA00022692"/>
    </source>
</evidence>
<keyword evidence="9 10" id="KW-0275">Fatty acid biosynthesis</keyword>
<evidence type="ECO:0000256" key="10">
    <source>
        <dbReference type="RuleBase" id="RU361115"/>
    </source>
</evidence>
<dbReference type="GO" id="GO:0042761">
    <property type="term" value="P:very long-chain fatty acid biosynthetic process"/>
    <property type="evidence" value="ECO:0007669"/>
    <property type="project" value="TreeGrafter"/>
</dbReference>
<feature type="transmembrane region" description="Helical" evidence="10">
    <location>
        <begin position="231"/>
        <end position="252"/>
    </location>
</feature>
<feature type="transmembrane region" description="Helical" evidence="10">
    <location>
        <begin position="258"/>
        <end position="282"/>
    </location>
</feature>
<dbReference type="AlphaFoldDB" id="A0A5N5TNU8"/>
<keyword evidence="3 10" id="KW-0808">Transferase</keyword>
<proteinExistence type="inferred from homology"/>
<evidence type="ECO:0000256" key="7">
    <source>
        <dbReference type="ARBA" id="ARBA00023098"/>
    </source>
</evidence>
<keyword evidence="13" id="KW-1185">Reference proteome</keyword>
<keyword evidence="6 10" id="KW-1133">Transmembrane helix</keyword>
<evidence type="ECO:0000256" key="3">
    <source>
        <dbReference type="ARBA" id="ARBA00022679"/>
    </source>
</evidence>
<dbReference type="Pfam" id="PF01151">
    <property type="entry name" value="ELO"/>
    <property type="match status" value="1"/>
</dbReference>
<sequence>LHKIPTSKKEVTVKEECKETFRLTLGSYRGAVIPLLILFFGYTCGAIAVFPLAPDTRVNDWFLMDNSIVVLAICVLYVLFSVVWGPNLMKNREPFKLKRVMIGYNAFQVVLSTWGLCGWFFDYSWTCQACDFTWSPAGNQVGWLFFISKIIDFIDTLFFILNKKWSNVSVLHIVHHSCMCISMWYGIKYTPGGHMTLMGFLNSGVHSIMYTYYLLSAFGPALRPYLWWKKYLTTIQLVQFVAIFLHAAQLFVIDCPDVPIGLACWTCIYAVIFFSLFIDFYYRAYLYPKNTGKIAKGSNKKEEPENEQPLQNGNLKRDAWEMKKNLKNGHIRSPSLTFRLDSCLRERPTSSQ</sequence>
<feature type="transmembrane region" description="Helical" evidence="10">
    <location>
        <begin position="141"/>
        <end position="161"/>
    </location>
</feature>
<dbReference type="PANTHER" id="PTHR11157:SF69">
    <property type="entry name" value="ELONGATION OF VERY LONG CHAIN FATTY ACIDS PROTEIN 7"/>
    <property type="match status" value="1"/>
</dbReference>
<dbReference type="GO" id="GO:0030148">
    <property type="term" value="P:sphingolipid biosynthetic process"/>
    <property type="evidence" value="ECO:0007669"/>
    <property type="project" value="TreeGrafter"/>
</dbReference>
<feature type="transmembrane region" description="Helical" evidence="10">
    <location>
        <begin position="101"/>
        <end position="121"/>
    </location>
</feature>
<keyword evidence="8 10" id="KW-0472">Membrane</keyword>
<name>A0A5N5TNU8_9CRUS</name>
<keyword evidence="2 10" id="KW-0444">Lipid biosynthesis</keyword>
<keyword evidence="4 10" id="KW-0812">Transmembrane</keyword>
<dbReference type="Proteomes" id="UP000326759">
    <property type="component" value="Unassembled WGS sequence"/>
</dbReference>
<gene>
    <name evidence="12" type="ORF">Anas_08113</name>
</gene>
<organism evidence="12 13">
    <name type="scientific">Armadillidium nasatum</name>
    <dbReference type="NCBI Taxonomy" id="96803"/>
    <lineage>
        <taxon>Eukaryota</taxon>
        <taxon>Metazoa</taxon>
        <taxon>Ecdysozoa</taxon>
        <taxon>Arthropoda</taxon>
        <taxon>Crustacea</taxon>
        <taxon>Multicrustacea</taxon>
        <taxon>Malacostraca</taxon>
        <taxon>Eumalacostraca</taxon>
        <taxon>Peracarida</taxon>
        <taxon>Isopoda</taxon>
        <taxon>Oniscidea</taxon>
        <taxon>Crinocheta</taxon>
        <taxon>Armadillidiidae</taxon>
        <taxon>Armadillidium</taxon>
    </lineage>
</organism>
<evidence type="ECO:0000256" key="6">
    <source>
        <dbReference type="ARBA" id="ARBA00022989"/>
    </source>
</evidence>
<evidence type="ECO:0000256" key="11">
    <source>
        <dbReference type="SAM" id="MobiDB-lite"/>
    </source>
</evidence>
<dbReference type="PANTHER" id="PTHR11157">
    <property type="entry name" value="FATTY ACID ACYL TRANSFERASE-RELATED"/>
    <property type="match status" value="1"/>
</dbReference>
<comment type="subcellular location">
    <subcellularLocation>
        <location evidence="1">Membrane</location>
        <topology evidence="1">Multi-pass membrane protein</topology>
    </subcellularLocation>
</comment>
<comment type="catalytic activity">
    <reaction evidence="10">
        <text>a very-long-chain acyl-CoA + malonyl-CoA + H(+) = a very-long-chain 3-oxoacyl-CoA + CO2 + CoA</text>
        <dbReference type="Rhea" id="RHEA:32727"/>
        <dbReference type="ChEBI" id="CHEBI:15378"/>
        <dbReference type="ChEBI" id="CHEBI:16526"/>
        <dbReference type="ChEBI" id="CHEBI:57287"/>
        <dbReference type="ChEBI" id="CHEBI:57384"/>
        <dbReference type="ChEBI" id="CHEBI:90725"/>
        <dbReference type="ChEBI" id="CHEBI:90736"/>
        <dbReference type="EC" id="2.3.1.199"/>
    </reaction>
</comment>